<dbReference type="AlphaFoldDB" id="A0A9W9HRL2"/>
<dbReference type="EMBL" id="JAPQKO010000006">
    <property type="protein sequence ID" value="KAJ5156136.1"/>
    <property type="molecule type" value="Genomic_DNA"/>
</dbReference>
<dbReference type="Proteomes" id="UP001146351">
    <property type="component" value="Unassembled WGS sequence"/>
</dbReference>
<accession>A0A9W9HRL2</accession>
<evidence type="ECO:0000313" key="2">
    <source>
        <dbReference type="EMBL" id="KAJ5156136.1"/>
    </source>
</evidence>
<feature type="signal peptide" evidence="1">
    <location>
        <begin position="1"/>
        <end position="20"/>
    </location>
</feature>
<sequence length="265" mass="29503">MKLWLSLLVSTGLLTTCTVANPMPGLAKREAGRRCSSRESCVTWYTTGSAQCSSGYEPSHYEADKSPLGTYCEKKCSDDDWNQCASDQCQFNLRECRLYPGNKICAKALNYCGSPLAVPERSCTKEAMGREVLWDAEQKTCALDPSPGPGAERHLVLNLYTKGGKTYQDYFPADAKRLHLDCGPTTEHSAREMWKTFAQSIKTKNIQDLKIRYCKGGNPDYSKPKPTYNCMSPEANWEDVKARFQRACDTGSPINGLKPVMTTSD</sequence>
<reference evidence="2" key="1">
    <citation type="submission" date="2022-11" db="EMBL/GenBank/DDBJ databases">
        <authorList>
            <person name="Petersen C."/>
        </authorList>
    </citation>
    <scope>NUCLEOTIDE SEQUENCE</scope>
    <source>
        <strain evidence="2">IBT 21917</strain>
    </source>
</reference>
<evidence type="ECO:0000313" key="3">
    <source>
        <dbReference type="Proteomes" id="UP001146351"/>
    </source>
</evidence>
<keyword evidence="3" id="KW-1185">Reference proteome</keyword>
<organism evidence="2 3">
    <name type="scientific">Penicillium capsulatum</name>
    <dbReference type="NCBI Taxonomy" id="69766"/>
    <lineage>
        <taxon>Eukaryota</taxon>
        <taxon>Fungi</taxon>
        <taxon>Dikarya</taxon>
        <taxon>Ascomycota</taxon>
        <taxon>Pezizomycotina</taxon>
        <taxon>Eurotiomycetes</taxon>
        <taxon>Eurotiomycetidae</taxon>
        <taxon>Eurotiales</taxon>
        <taxon>Aspergillaceae</taxon>
        <taxon>Penicillium</taxon>
    </lineage>
</organism>
<evidence type="ECO:0000256" key="1">
    <source>
        <dbReference type="SAM" id="SignalP"/>
    </source>
</evidence>
<keyword evidence="1" id="KW-0732">Signal</keyword>
<protein>
    <submittedName>
        <fullName evidence="2">Uncharacterized protein</fullName>
    </submittedName>
</protein>
<reference evidence="2" key="2">
    <citation type="journal article" date="2023" name="IMA Fungus">
        <title>Comparative genomic study of the Penicillium genus elucidates a diverse pangenome and 15 lateral gene transfer events.</title>
        <authorList>
            <person name="Petersen C."/>
            <person name="Sorensen T."/>
            <person name="Nielsen M.R."/>
            <person name="Sondergaard T.E."/>
            <person name="Sorensen J.L."/>
            <person name="Fitzpatrick D.A."/>
            <person name="Frisvad J.C."/>
            <person name="Nielsen K.L."/>
        </authorList>
    </citation>
    <scope>NUCLEOTIDE SEQUENCE</scope>
    <source>
        <strain evidence="2">IBT 21917</strain>
    </source>
</reference>
<dbReference type="OrthoDB" id="5398877at2759"/>
<feature type="chain" id="PRO_5040926041" evidence="1">
    <location>
        <begin position="21"/>
        <end position="265"/>
    </location>
</feature>
<gene>
    <name evidence="2" type="ORF">N7492_008939</name>
</gene>
<comment type="caution">
    <text evidence="2">The sequence shown here is derived from an EMBL/GenBank/DDBJ whole genome shotgun (WGS) entry which is preliminary data.</text>
</comment>
<name>A0A9W9HRL2_9EURO</name>
<proteinExistence type="predicted"/>